<dbReference type="EMBL" id="UYRR01036798">
    <property type="protein sequence ID" value="VDK68093.1"/>
    <property type="molecule type" value="Genomic_DNA"/>
</dbReference>
<reference evidence="1 2" key="2">
    <citation type="submission" date="2018-11" db="EMBL/GenBank/DDBJ databases">
        <authorList>
            <consortium name="Pathogen Informatics"/>
        </authorList>
    </citation>
    <scope>NUCLEOTIDE SEQUENCE [LARGE SCALE GENOMIC DNA]</scope>
</reference>
<evidence type="ECO:0000313" key="3">
    <source>
        <dbReference type="WBParaSite" id="ASIM_0001980801-mRNA-1"/>
    </source>
</evidence>
<protein>
    <submittedName>
        <fullName evidence="1 3">Uncharacterized protein</fullName>
    </submittedName>
</protein>
<reference evidence="3" key="1">
    <citation type="submission" date="2017-02" db="UniProtKB">
        <authorList>
            <consortium name="WormBaseParasite"/>
        </authorList>
    </citation>
    <scope>IDENTIFICATION</scope>
</reference>
<proteinExistence type="predicted"/>
<dbReference type="WBParaSite" id="ASIM_0001980801-mRNA-1">
    <property type="protein sequence ID" value="ASIM_0001980801-mRNA-1"/>
    <property type="gene ID" value="ASIM_0001980801"/>
</dbReference>
<dbReference type="Proteomes" id="UP000267096">
    <property type="component" value="Unassembled WGS sequence"/>
</dbReference>
<accession>A0A0M3KFP7</accession>
<organism evidence="3">
    <name type="scientific">Anisakis simplex</name>
    <name type="common">Herring worm</name>
    <dbReference type="NCBI Taxonomy" id="6269"/>
    <lineage>
        <taxon>Eukaryota</taxon>
        <taxon>Metazoa</taxon>
        <taxon>Ecdysozoa</taxon>
        <taxon>Nematoda</taxon>
        <taxon>Chromadorea</taxon>
        <taxon>Rhabditida</taxon>
        <taxon>Spirurina</taxon>
        <taxon>Ascaridomorpha</taxon>
        <taxon>Ascaridoidea</taxon>
        <taxon>Anisakidae</taxon>
        <taxon>Anisakis</taxon>
        <taxon>Anisakis simplex complex</taxon>
    </lineage>
</organism>
<name>A0A0M3KFP7_ANISI</name>
<gene>
    <name evidence="1" type="ORF">ASIM_LOCUS19195</name>
</gene>
<keyword evidence="2" id="KW-1185">Reference proteome</keyword>
<sequence>MGLDAATEICLGEAMRGPLPELRDDLDEFFRAVECPSTSSVTQRFGLTHSNAHEAETPCKPKSSLPIGATLTTSALHSAAPCAESESNSYANRSHAYDRCKRLADGVNVKQECLSEADFDYQLIAGLKPFERTFHTRISPHCQFLIPDRNFNFHN</sequence>
<evidence type="ECO:0000313" key="1">
    <source>
        <dbReference type="EMBL" id="VDK68093.1"/>
    </source>
</evidence>
<evidence type="ECO:0000313" key="2">
    <source>
        <dbReference type="Proteomes" id="UP000267096"/>
    </source>
</evidence>
<dbReference type="AlphaFoldDB" id="A0A0M3KFP7"/>